<dbReference type="OrthoDB" id="289913at2759"/>
<dbReference type="InterPro" id="IPR036322">
    <property type="entry name" value="WD40_repeat_dom_sf"/>
</dbReference>
<dbReference type="InterPro" id="IPR045111">
    <property type="entry name" value="Vps41/Vps8"/>
</dbReference>
<keyword evidence="6" id="KW-1185">Reference proteome</keyword>
<name>A0A8S0XGE1_CYCAE</name>
<evidence type="ECO:0000259" key="3">
    <source>
        <dbReference type="Pfam" id="PF12816"/>
    </source>
</evidence>
<dbReference type="InterPro" id="IPR059070">
    <property type="entry name" value="TPR_VPS8_2"/>
</dbReference>
<evidence type="ECO:0000256" key="2">
    <source>
        <dbReference type="SAM" id="MobiDB-lite"/>
    </source>
</evidence>
<protein>
    <recommendedName>
        <fullName evidence="7">Vacuolar protein sorting-associated protein 8 central domain-containing protein</fullName>
    </recommendedName>
</protein>
<dbReference type="Pfam" id="PF12816">
    <property type="entry name" value="TPR_Vps8"/>
    <property type="match status" value="1"/>
</dbReference>
<feature type="compositionally biased region" description="Low complexity" evidence="2">
    <location>
        <begin position="202"/>
        <end position="213"/>
    </location>
</feature>
<feature type="compositionally biased region" description="Low complexity" evidence="2">
    <location>
        <begin position="136"/>
        <end position="154"/>
    </location>
</feature>
<dbReference type="PANTHER" id="PTHR12616:SF8">
    <property type="entry name" value="VACUOLAR PROTEIN SORTING-ASSOCIATED PROTEIN 8 HOMOLOG"/>
    <property type="match status" value="1"/>
</dbReference>
<evidence type="ECO:0000313" key="6">
    <source>
        <dbReference type="Proteomes" id="UP000467700"/>
    </source>
</evidence>
<dbReference type="GO" id="GO:0005770">
    <property type="term" value="C:late endosome"/>
    <property type="evidence" value="ECO:0007669"/>
    <property type="project" value="TreeGrafter"/>
</dbReference>
<sequence length="1532" mass="170388">MASRDTSDPWNVPTRTPDILSEDSTPDHDDEEFTYPTGDYSTHMEELFEEDGVAVTNGQDSEEEDDEGFLYNGVDADASVGYREQLRDVLGQDHGDESESDVLEVERSLVYQNSHETSGVEDEVSHSLDEELLEHSPAASSTSPRTPESRVSSPDSKTSQFKIPRPFLHPTVSRLRSYTPQSSRGPSNGSSVTSHSHFFDGASPSPSNFSSLSRMSSLSNLRAASSSQPDASQSGQTDIPTEVFRWADLHGITQTMYSKASQKASALLGAPVLGAPTVLAANGLICIGTTEGRVVVHDFNQTLLCVCDSKMPGSAVGAVTALSLSHDHTFVASGHSTGYIQLYNLKHPHTPIRTVAPTTLATVSSGRKEGHLQGSRIVSIGFVAGRHTALVSADDHGLAFFHSLGKVLFVEASDILRILGRYPEPAYPAAPLKTPLVSSSVPAFSPATDVPQPRRPRYTVLSMAPLPLGTAPHPTDNYHVVALLTPTKLVAIGLKPTPRTWFKCPREGNEGGQWKPRSKWLGSLAWFPSFPRSSATTKDSQPGKNDPRILYENLSTPVLAFSWGSSLHLIKVVESRSRQAIKNSKTGKTSDIDVGAITYEKSGKWVADDDILAMQWLNHNQIIVMTRGTLGVFDLRLSKLVEQIKHNGLSLASPISPAAGSGVPDVESDLVAHSVRVYKSKLFLLKRQRLVVGTLLTWADRILSLVEEGDFLQAIDLTRSYYVDEALGNRNNLPDDLAERKEVIGEKMRRLMDASTHYAFSEERMADATHVTPDNRGVDRTSLFEGLVSVCARASVALDDFEFFFEDLFQRYEDAGITSIYLRQLEPFVLDNEIRYVPPRITQRLVALHEQDGRPELAERIIWHMDPACLDLNQAIQLCQQYHLYDALIYIYTRAMRDYVAPVVELLSLIRKVQHFRKSRVEFLNKTGSVMYADATMESIIVNAYKVYPYLANVLSGLTYPSEEPLDLEEALQAKKDIYTFLFFGRSSVWPPGEGGKLILTSDEDGGVEPTYPYARQLLLFDSESFLHTLDIAFEDAYLNDESQSINRLIIVRIVLEIMASGQLPQEDATMVNIFVARNVPKYPQFLQIAPSSLHTILIGLAEDIDPRTREDRQLAAEYLLSVYNPHDSERVLELFEHAGFYRILRSWHYHERRWAKLLSTYIVDPDITSLDILNKVDEVLTAALRSNRGTIPSDLAHVVLRSLPRLLRADVAATALLIDKTLPTMHEEALEALGSGDEADKARYEYLHVLLGLQSTDEDDNDAVGTPSPSEKVSPQLRQLFFSLLCKFHPDGVIPTLLYLPQQTFVLQSIADTCEAYEVYDAVIWATNWQGDPQNALEKADAFQKEITRRIVPFFESADKQPVDLDQELRTLEAMARISRGICLERSQGSAMDIPLEDMWFKLLNSQIHTVQSVSALVAQEKATDAAGQVSRILESLRSLVQATFGALVSITSTRTISFPRLFKRLVNSAPATASQYTEFRTILTGMLESYHSDEDLLSILKHLVERDLFDAVQQVTRERSCGWVASQGRL</sequence>
<evidence type="ECO:0000256" key="1">
    <source>
        <dbReference type="ARBA" id="ARBA00009422"/>
    </source>
</evidence>
<feature type="region of interest" description="Disordered" evidence="2">
    <location>
        <begin position="1"/>
        <end position="32"/>
    </location>
</feature>
<gene>
    <name evidence="5" type="ORF">AAE3_LOCUS3938</name>
</gene>
<dbReference type="InterPro" id="IPR025941">
    <property type="entry name" value="Vps8_central_dom"/>
</dbReference>
<feature type="domain" description="Vacuolar protein sorting-associated protein 8 central" evidence="3">
    <location>
        <begin position="820"/>
        <end position="1034"/>
    </location>
</feature>
<dbReference type="GO" id="GO:0034058">
    <property type="term" value="P:endosomal vesicle fusion"/>
    <property type="evidence" value="ECO:0007669"/>
    <property type="project" value="TreeGrafter"/>
</dbReference>
<dbReference type="Gene3D" id="2.130.10.10">
    <property type="entry name" value="YVTN repeat-like/Quinoprotein amine dehydrogenase"/>
    <property type="match status" value="1"/>
</dbReference>
<evidence type="ECO:0008006" key="7">
    <source>
        <dbReference type="Google" id="ProtNLM"/>
    </source>
</evidence>
<proteinExistence type="inferred from homology"/>
<accession>A0A8S0XGE1</accession>
<dbReference type="Pfam" id="PF25066">
    <property type="entry name" value="TPR_VPS8_2"/>
    <property type="match status" value="1"/>
</dbReference>
<comment type="similarity">
    <text evidence="1">Belongs to the VPS8 family.</text>
</comment>
<dbReference type="EMBL" id="CACVBS010000034">
    <property type="protein sequence ID" value="CAA7261619.1"/>
    <property type="molecule type" value="Genomic_DNA"/>
</dbReference>
<feature type="region of interest" description="Disordered" evidence="2">
    <location>
        <begin position="51"/>
        <end position="76"/>
    </location>
</feature>
<evidence type="ECO:0000259" key="4">
    <source>
        <dbReference type="Pfam" id="PF25066"/>
    </source>
</evidence>
<dbReference type="InterPro" id="IPR015943">
    <property type="entry name" value="WD40/YVTN_repeat-like_dom_sf"/>
</dbReference>
<dbReference type="Proteomes" id="UP000467700">
    <property type="component" value="Unassembled WGS sequence"/>
</dbReference>
<reference evidence="5 6" key="1">
    <citation type="submission" date="2020-01" db="EMBL/GenBank/DDBJ databases">
        <authorList>
            <person name="Gupta K D."/>
        </authorList>
    </citation>
    <scope>NUCLEOTIDE SEQUENCE [LARGE SCALE GENOMIC DNA]</scope>
</reference>
<dbReference type="Pfam" id="PF23410">
    <property type="entry name" value="Beta-prop_VPS8"/>
    <property type="match status" value="1"/>
</dbReference>
<feature type="compositionally biased region" description="Polar residues" evidence="2">
    <location>
        <begin position="174"/>
        <end position="196"/>
    </location>
</feature>
<evidence type="ECO:0000313" key="5">
    <source>
        <dbReference type="EMBL" id="CAA7261619.1"/>
    </source>
</evidence>
<feature type="region of interest" description="Disordered" evidence="2">
    <location>
        <begin position="108"/>
        <end position="213"/>
    </location>
</feature>
<dbReference type="PANTHER" id="PTHR12616">
    <property type="entry name" value="VACUOLAR PROTEIN SORTING VPS41"/>
    <property type="match status" value="1"/>
</dbReference>
<feature type="domain" description="VPS8-like TPR-like repeats" evidence="4">
    <location>
        <begin position="1396"/>
        <end position="1521"/>
    </location>
</feature>
<organism evidence="5 6">
    <name type="scientific">Cyclocybe aegerita</name>
    <name type="common">Black poplar mushroom</name>
    <name type="synonym">Agrocybe aegerita</name>
    <dbReference type="NCBI Taxonomy" id="1973307"/>
    <lineage>
        <taxon>Eukaryota</taxon>
        <taxon>Fungi</taxon>
        <taxon>Dikarya</taxon>
        <taxon>Basidiomycota</taxon>
        <taxon>Agaricomycotina</taxon>
        <taxon>Agaricomycetes</taxon>
        <taxon>Agaricomycetidae</taxon>
        <taxon>Agaricales</taxon>
        <taxon>Agaricineae</taxon>
        <taxon>Bolbitiaceae</taxon>
        <taxon>Cyclocybe</taxon>
    </lineage>
</organism>
<comment type="caution">
    <text evidence="5">The sequence shown here is derived from an EMBL/GenBank/DDBJ whole genome shotgun (WGS) entry which is preliminary data.</text>
</comment>
<dbReference type="GO" id="GO:0030897">
    <property type="term" value="C:HOPS complex"/>
    <property type="evidence" value="ECO:0007669"/>
    <property type="project" value="TreeGrafter"/>
</dbReference>
<dbReference type="SUPFAM" id="SSF50978">
    <property type="entry name" value="WD40 repeat-like"/>
    <property type="match status" value="1"/>
</dbReference>
<dbReference type="GO" id="GO:0006623">
    <property type="term" value="P:protein targeting to vacuole"/>
    <property type="evidence" value="ECO:0007669"/>
    <property type="project" value="InterPro"/>
</dbReference>